<dbReference type="InterPro" id="IPR011703">
    <property type="entry name" value="ATPase_AAA-3"/>
</dbReference>
<organism evidence="2 3">
    <name type="scientific">Scopulibacillus cellulosilyticus</name>
    <dbReference type="NCBI Taxonomy" id="2665665"/>
    <lineage>
        <taxon>Bacteria</taxon>
        <taxon>Bacillati</taxon>
        <taxon>Bacillota</taxon>
        <taxon>Bacilli</taxon>
        <taxon>Bacillales</taxon>
        <taxon>Sporolactobacillaceae</taxon>
        <taxon>Scopulibacillus</taxon>
    </lineage>
</organism>
<gene>
    <name evidence="2" type="ORF">ACFQRG_12375</name>
</gene>
<comment type="caution">
    <text evidence="2">The sequence shown here is derived from an EMBL/GenBank/DDBJ whole genome shotgun (WGS) entry which is preliminary data.</text>
</comment>
<dbReference type="SUPFAM" id="SSF52540">
    <property type="entry name" value="P-loop containing nucleoside triphosphate hydrolases"/>
    <property type="match status" value="1"/>
</dbReference>
<dbReference type="Proteomes" id="UP001596505">
    <property type="component" value="Unassembled WGS sequence"/>
</dbReference>
<dbReference type="PANTHER" id="PTHR42759">
    <property type="entry name" value="MOXR FAMILY PROTEIN"/>
    <property type="match status" value="1"/>
</dbReference>
<proteinExistence type="predicted"/>
<feature type="domain" description="AAA+ ATPase" evidence="1">
    <location>
        <begin position="32"/>
        <end position="173"/>
    </location>
</feature>
<accession>A0ABW2Q2R1</accession>
<name>A0ABW2Q2R1_9BACL</name>
<dbReference type="Gene3D" id="1.10.8.80">
    <property type="entry name" value="Magnesium chelatase subunit I, C-Terminal domain"/>
    <property type="match status" value="1"/>
</dbReference>
<dbReference type="InterPro" id="IPR050764">
    <property type="entry name" value="CbbQ/NirQ/NorQ/GpvN"/>
</dbReference>
<dbReference type="InterPro" id="IPR027417">
    <property type="entry name" value="P-loop_NTPase"/>
</dbReference>
<dbReference type="PANTHER" id="PTHR42759:SF5">
    <property type="entry name" value="METHANOL DEHYDROGENASE REGULATOR"/>
    <property type="match status" value="1"/>
</dbReference>
<reference evidence="3" key="1">
    <citation type="journal article" date="2019" name="Int. J. Syst. Evol. Microbiol.">
        <title>The Global Catalogue of Microorganisms (GCM) 10K type strain sequencing project: providing services to taxonomists for standard genome sequencing and annotation.</title>
        <authorList>
            <consortium name="The Broad Institute Genomics Platform"/>
            <consortium name="The Broad Institute Genome Sequencing Center for Infectious Disease"/>
            <person name="Wu L."/>
            <person name="Ma J."/>
        </authorList>
    </citation>
    <scope>NUCLEOTIDE SEQUENCE [LARGE SCALE GENOMIC DNA]</scope>
    <source>
        <strain evidence="3">CGMCC 1.16305</strain>
    </source>
</reference>
<dbReference type="CDD" id="cd00009">
    <property type="entry name" value="AAA"/>
    <property type="match status" value="1"/>
</dbReference>
<dbReference type="RefSeq" id="WP_380966383.1">
    <property type="nucleotide sequence ID" value="NZ_JBHTCO010000015.1"/>
</dbReference>
<evidence type="ECO:0000313" key="2">
    <source>
        <dbReference type="EMBL" id="MFC7393751.1"/>
    </source>
</evidence>
<dbReference type="EMBL" id="JBHTCO010000015">
    <property type="protein sequence ID" value="MFC7393751.1"/>
    <property type="molecule type" value="Genomic_DNA"/>
</dbReference>
<dbReference type="Gene3D" id="3.40.50.300">
    <property type="entry name" value="P-loop containing nucleotide triphosphate hydrolases"/>
    <property type="match status" value="1"/>
</dbReference>
<sequence length="314" mass="35781">MIESLERLQNNVRQVLVGKEETVEMLMIALICNGHVLLEDVPGTGKTMLAKTLAQSINGVFKRIQLTPDILPTDIIGIQFFNPKTQEFEIKPGPVLTNILLTDEVNRATPRTQSSLLEVMEEKQMTIEGETIPLPKPFMVIATQNPIESQGTFPLPEAQMDRFFIQIQSGYPTSDQEKQMMRIHRTEEPLTLVKPVFELQDIITLQEQVRHIHIEDVVEDYLLAIVQATREEEFVETGVSPRGTLALMKAAQGRAFARGREFVTPEDIKKMVPYVLTHRLVLTMEGEMRTTKRQIIENILTRIEVPLEDRALKK</sequence>
<keyword evidence="3" id="KW-1185">Reference proteome</keyword>
<dbReference type="PIRSF" id="PIRSF002849">
    <property type="entry name" value="AAA_ATPase_chaperone_MoxR_prd"/>
    <property type="match status" value="1"/>
</dbReference>
<dbReference type="SMART" id="SM00382">
    <property type="entry name" value="AAA"/>
    <property type="match status" value="1"/>
</dbReference>
<evidence type="ECO:0000259" key="1">
    <source>
        <dbReference type="SMART" id="SM00382"/>
    </source>
</evidence>
<dbReference type="InterPro" id="IPR041628">
    <property type="entry name" value="ChlI/MoxR_AAA_lid"/>
</dbReference>
<evidence type="ECO:0000313" key="3">
    <source>
        <dbReference type="Proteomes" id="UP001596505"/>
    </source>
</evidence>
<protein>
    <submittedName>
        <fullName evidence="2">AAA family ATPase</fullName>
    </submittedName>
</protein>
<dbReference type="Pfam" id="PF17863">
    <property type="entry name" value="AAA_lid_2"/>
    <property type="match status" value="1"/>
</dbReference>
<dbReference type="Pfam" id="PF07726">
    <property type="entry name" value="AAA_3"/>
    <property type="match status" value="1"/>
</dbReference>
<dbReference type="InterPro" id="IPR003593">
    <property type="entry name" value="AAA+_ATPase"/>
</dbReference>